<evidence type="ECO:0000313" key="1">
    <source>
        <dbReference type="EMBL" id="GAA1749685.1"/>
    </source>
</evidence>
<dbReference type="EMBL" id="BAAAME010000005">
    <property type="protein sequence ID" value="GAA1749685.1"/>
    <property type="molecule type" value="Genomic_DNA"/>
</dbReference>
<name>A0ABN2K7G0_9ACTN</name>
<protein>
    <recommendedName>
        <fullName evidence="3">J domain-containing protein</fullName>
    </recommendedName>
</protein>
<evidence type="ECO:0000313" key="2">
    <source>
        <dbReference type="Proteomes" id="UP001501057"/>
    </source>
</evidence>
<reference evidence="1 2" key="1">
    <citation type="journal article" date="2019" name="Int. J. Syst. Evol. Microbiol.">
        <title>The Global Catalogue of Microorganisms (GCM) 10K type strain sequencing project: providing services to taxonomists for standard genome sequencing and annotation.</title>
        <authorList>
            <consortium name="The Broad Institute Genomics Platform"/>
            <consortium name="The Broad Institute Genome Sequencing Center for Infectious Disease"/>
            <person name="Wu L."/>
            <person name="Ma J."/>
        </authorList>
    </citation>
    <scope>NUCLEOTIDE SEQUENCE [LARGE SCALE GENOMIC DNA]</scope>
    <source>
        <strain evidence="1 2">JCM 13518</strain>
    </source>
</reference>
<accession>A0ABN2K7G0</accession>
<comment type="caution">
    <text evidence="1">The sequence shown here is derived from an EMBL/GenBank/DDBJ whole genome shotgun (WGS) entry which is preliminary data.</text>
</comment>
<organism evidence="1 2">
    <name type="scientific">Aeromicrobium alkaliterrae</name>
    <dbReference type="NCBI Taxonomy" id="302168"/>
    <lineage>
        <taxon>Bacteria</taxon>
        <taxon>Bacillati</taxon>
        <taxon>Actinomycetota</taxon>
        <taxon>Actinomycetes</taxon>
        <taxon>Propionibacteriales</taxon>
        <taxon>Nocardioidaceae</taxon>
        <taxon>Aeromicrobium</taxon>
    </lineage>
</organism>
<keyword evidence="2" id="KW-1185">Reference proteome</keyword>
<evidence type="ECO:0008006" key="3">
    <source>
        <dbReference type="Google" id="ProtNLM"/>
    </source>
</evidence>
<gene>
    <name evidence="1" type="ORF">GCM10009710_32090</name>
</gene>
<dbReference type="Proteomes" id="UP001501057">
    <property type="component" value="Unassembled WGS sequence"/>
</dbReference>
<proteinExistence type="predicted"/>
<sequence>MTAMGQQETYPGPASAELRERWRRDRRTIVRLHHPDRGGDPAVLQQELRDNDQFYRRWEQDANPAVGRPGRRRFSHAVRAVRARIPRGWPGRRRYFDL</sequence>